<dbReference type="InterPro" id="IPR004107">
    <property type="entry name" value="Integrase_SAM-like_N"/>
</dbReference>
<dbReference type="GO" id="GO:0015074">
    <property type="term" value="P:DNA integration"/>
    <property type="evidence" value="ECO:0007669"/>
    <property type="project" value="InterPro"/>
</dbReference>
<dbReference type="GO" id="GO:0003677">
    <property type="term" value="F:DNA binding"/>
    <property type="evidence" value="ECO:0007669"/>
    <property type="project" value="InterPro"/>
</dbReference>
<evidence type="ECO:0000313" key="2">
    <source>
        <dbReference type="EMBL" id="TDC91500.1"/>
    </source>
</evidence>
<proteinExistence type="predicted"/>
<keyword evidence="3" id="KW-1185">Reference proteome</keyword>
<sequence length="101" mass="11172">MALPGSGLGPVFAFDWRPETTRYNYLLAVVQLGKFVVASGGVDDAEDPAAVSRADVDSFQAWMIETRSASTALDKHKCLQQFFQWMAEDEQAVECSPGQRR</sequence>
<organism evidence="2 3">
    <name type="scientific">Saccharopolyspora aridisoli</name>
    <dbReference type="NCBI Taxonomy" id="2530385"/>
    <lineage>
        <taxon>Bacteria</taxon>
        <taxon>Bacillati</taxon>
        <taxon>Actinomycetota</taxon>
        <taxon>Actinomycetes</taxon>
        <taxon>Pseudonocardiales</taxon>
        <taxon>Pseudonocardiaceae</taxon>
        <taxon>Saccharopolyspora</taxon>
    </lineage>
</organism>
<reference evidence="2 3" key="1">
    <citation type="submission" date="2019-03" db="EMBL/GenBank/DDBJ databases">
        <title>Draft genome sequences of novel Actinobacteria.</title>
        <authorList>
            <person name="Sahin N."/>
            <person name="Ay H."/>
            <person name="Saygin H."/>
        </authorList>
    </citation>
    <scope>NUCLEOTIDE SEQUENCE [LARGE SCALE GENOMIC DNA]</scope>
    <source>
        <strain evidence="2 3">16K404</strain>
    </source>
</reference>
<dbReference type="Pfam" id="PF13495">
    <property type="entry name" value="Phage_int_SAM_4"/>
    <property type="match status" value="1"/>
</dbReference>
<accession>A0A4R4UIX3</accession>
<dbReference type="Proteomes" id="UP000294744">
    <property type="component" value="Unassembled WGS sequence"/>
</dbReference>
<name>A0A4R4UIX3_9PSEU</name>
<comment type="caution">
    <text evidence="2">The sequence shown here is derived from an EMBL/GenBank/DDBJ whole genome shotgun (WGS) entry which is preliminary data.</text>
</comment>
<gene>
    <name evidence="2" type="ORF">E1161_16345</name>
</gene>
<dbReference type="EMBL" id="SMKV01000018">
    <property type="protein sequence ID" value="TDC91500.1"/>
    <property type="molecule type" value="Genomic_DNA"/>
</dbReference>
<dbReference type="OrthoDB" id="3183879at2"/>
<feature type="domain" description="Integrase SAM-like N-terminal" evidence="1">
    <location>
        <begin position="19"/>
        <end position="91"/>
    </location>
</feature>
<dbReference type="AlphaFoldDB" id="A0A4R4UIX3"/>
<evidence type="ECO:0000313" key="3">
    <source>
        <dbReference type="Proteomes" id="UP000294744"/>
    </source>
</evidence>
<evidence type="ECO:0000259" key="1">
    <source>
        <dbReference type="Pfam" id="PF13495"/>
    </source>
</evidence>
<protein>
    <recommendedName>
        <fullName evidence="1">Integrase SAM-like N-terminal domain-containing protein</fullName>
    </recommendedName>
</protein>